<organism evidence="4 5">
    <name type="scientific">Roseovarius rhodophyticola</name>
    <dbReference type="NCBI Taxonomy" id="3080827"/>
    <lineage>
        <taxon>Bacteria</taxon>
        <taxon>Pseudomonadati</taxon>
        <taxon>Pseudomonadota</taxon>
        <taxon>Alphaproteobacteria</taxon>
        <taxon>Rhodobacterales</taxon>
        <taxon>Roseobacteraceae</taxon>
        <taxon>Roseovarius</taxon>
    </lineage>
</organism>
<dbReference type="Pfam" id="PF00011">
    <property type="entry name" value="HSP20"/>
    <property type="match status" value="1"/>
</dbReference>
<dbReference type="EMBL" id="CP146606">
    <property type="protein sequence ID" value="WYK18041.1"/>
    <property type="molecule type" value="Genomic_DNA"/>
</dbReference>
<dbReference type="Gene3D" id="2.60.40.790">
    <property type="match status" value="1"/>
</dbReference>
<evidence type="ECO:0000313" key="5">
    <source>
        <dbReference type="Proteomes" id="UP001281305"/>
    </source>
</evidence>
<sequence>MPRQTLPSLFSDASPFLHPFSKEMAQIFDQFRRGTAPEAGDLASGFDTALVPSLDIAESDEELEISAEMPGVKDEDLDVSVNGEMLVIKGEKSSDREEKEKEYHLVERRYGSFRRQIPLGFVPEAEAVKADFSNGVLKLKIQRPANTKAGVQKITVKSS</sequence>
<name>A0ABZ2TEG0_9RHOB</name>
<dbReference type="PROSITE" id="PS01031">
    <property type="entry name" value="SHSP"/>
    <property type="match status" value="1"/>
</dbReference>
<keyword evidence="5" id="KW-1185">Reference proteome</keyword>
<dbReference type="CDD" id="cd06464">
    <property type="entry name" value="ACD_sHsps-like"/>
    <property type="match status" value="1"/>
</dbReference>
<dbReference type="Proteomes" id="UP001281305">
    <property type="component" value="Chromosome"/>
</dbReference>
<dbReference type="SUPFAM" id="SSF49764">
    <property type="entry name" value="HSP20-like chaperones"/>
    <property type="match status" value="1"/>
</dbReference>
<feature type="domain" description="SHSP" evidence="3">
    <location>
        <begin position="45"/>
        <end position="159"/>
    </location>
</feature>
<evidence type="ECO:0000259" key="3">
    <source>
        <dbReference type="PROSITE" id="PS01031"/>
    </source>
</evidence>
<gene>
    <name evidence="4" type="ORF">RZS32_016900</name>
</gene>
<evidence type="ECO:0000256" key="1">
    <source>
        <dbReference type="PROSITE-ProRule" id="PRU00285"/>
    </source>
</evidence>
<comment type="similarity">
    <text evidence="1 2">Belongs to the small heat shock protein (HSP20) family.</text>
</comment>
<dbReference type="RefSeq" id="WP_317054728.1">
    <property type="nucleotide sequence ID" value="NZ_CP146606.1"/>
</dbReference>
<dbReference type="PANTHER" id="PTHR11527">
    <property type="entry name" value="HEAT-SHOCK PROTEIN 20 FAMILY MEMBER"/>
    <property type="match status" value="1"/>
</dbReference>
<proteinExistence type="inferred from homology"/>
<protein>
    <submittedName>
        <fullName evidence="4">Hsp20/alpha crystallin family protein</fullName>
    </submittedName>
</protein>
<dbReference type="InterPro" id="IPR008978">
    <property type="entry name" value="HSP20-like_chaperone"/>
</dbReference>
<reference evidence="4 5" key="1">
    <citation type="submission" date="2024-02" db="EMBL/GenBank/DDBJ databases">
        <title>Roseovarius strain W115 nov., isolated from a marine algae.</title>
        <authorList>
            <person name="Lee M.W."/>
            <person name="Lee J.K."/>
            <person name="Kim J.M."/>
            <person name="Choi D.G."/>
            <person name="Baek J.H."/>
            <person name="Bayburt H."/>
            <person name="Jung J.J."/>
            <person name="Han D.M."/>
            <person name="Jeon C.O."/>
        </authorList>
    </citation>
    <scope>NUCLEOTIDE SEQUENCE [LARGE SCALE GENOMIC DNA]</scope>
    <source>
        <strain evidence="4 5">W115</strain>
    </source>
</reference>
<evidence type="ECO:0000256" key="2">
    <source>
        <dbReference type="RuleBase" id="RU003616"/>
    </source>
</evidence>
<dbReference type="InterPro" id="IPR031107">
    <property type="entry name" value="Small_HSP"/>
</dbReference>
<accession>A0ABZ2TEG0</accession>
<dbReference type="InterPro" id="IPR002068">
    <property type="entry name" value="A-crystallin/Hsp20_dom"/>
</dbReference>
<evidence type="ECO:0000313" key="4">
    <source>
        <dbReference type="EMBL" id="WYK18041.1"/>
    </source>
</evidence>